<protein>
    <submittedName>
        <fullName evidence="1">Uncharacterized protein</fullName>
    </submittedName>
</protein>
<dbReference type="Proteomes" id="UP000179052">
    <property type="component" value="Unassembled WGS sequence"/>
</dbReference>
<proteinExistence type="predicted"/>
<evidence type="ECO:0000313" key="1">
    <source>
        <dbReference type="EMBL" id="OHA10396.1"/>
    </source>
</evidence>
<accession>A0A1G2LFL9</accession>
<organism evidence="1 2">
    <name type="scientific">Candidatus Sungbacteria bacterium RIFCSPLOWO2_02_FULL_48_13b</name>
    <dbReference type="NCBI Taxonomy" id="1802283"/>
    <lineage>
        <taxon>Bacteria</taxon>
        <taxon>Candidatus Sungiibacteriota</taxon>
    </lineage>
</organism>
<reference evidence="1 2" key="1">
    <citation type="journal article" date="2016" name="Nat. Commun.">
        <title>Thousands of microbial genomes shed light on interconnected biogeochemical processes in an aquifer system.</title>
        <authorList>
            <person name="Anantharaman K."/>
            <person name="Brown C.T."/>
            <person name="Hug L.A."/>
            <person name="Sharon I."/>
            <person name="Castelle C.J."/>
            <person name="Probst A.J."/>
            <person name="Thomas B.C."/>
            <person name="Singh A."/>
            <person name="Wilkins M.J."/>
            <person name="Karaoz U."/>
            <person name="Brodie E.L."/>
            <person name="Williams K.H."/>
            <person name="Hubbard S.S."/>
            <person name="Banfield J.F."/>
        </authorList>
    </citation>
    <scope>NUCLEOTIDE SEQUENCE [LARGE SCALE GENOMIC DNA]</scope>
</reference>
<sequence length="191" mass="20780">MADKYMKLVCPDKIRVGEDLVVEAVLVEDGKASKAHLPVQFYLDGAMYGNPEVAGDDGHALVKMPGLAVGTRVVAAQVVDWAMSHRMWTVVIEAPPTKETPKPERIVVELVWSGAFVSKLLISLFTEDESLVGQYTDGLISDGLKTQALAIKNGHQAYNLDPDPSGRRFVKITVGGNPAQNWEIRLPVAKS</sequence>
<evidence type="ECO:0000313" key="2">
    <source>
        <dbReference type="Proteomes" id="UP000179052"/>
    </source>
</evidence>
<name>A0A1G2LFL9_9BACT</name>
<dbReference type="EMBL" id="MHQV01000029">
    <property type="protein sequence ID" value="OHA10396.1"/>
    <property type="molecule type" value="Genomic_DNA"/>
</dbReference>
<gene>
    <name evidence="1" type="ORF">A3H71_00395</name>
</gene>
<dbReference type="STRING" id="1802283.A3H71_00395"/>
<dbReference type="AlphaFoldDB" id="A0A1G2LFL9"/>
<comment type="caution">
    <text evidence="1">The sequence shown here is derived from an EMBL/GenBank/DDBJ whole genome shotgun (WGS) entry which is preliminary data.</text>
</comment>